<dbReference type="RefSeq" id="WP_112588442.1">
    <property type="nucleotide sequence ID" value="NZ_PYAA01000039.1"/>
</dbReference>
<protein>
    <submittedName>
        <fullName evidence="1">Uncharacterized protein</fullName>
    </submittedName>
</protein>
<comment type="caution">
    <text evidence="1">The sequence shown here is derived from an EMBL/GenBank/DDBJ whole genome shotgun (WGS) entry which is preliminary data.</text>
</comment>
<proteinExistence type="predicted"/>
<reference evidence="1 2" key="1">
    <citation type="submission" date="2018-03" db="EMBL/GenBank/DDBJ databases">
        <title>Defining the species Micromonospora saelicesensis and Micromonospora noduli under the framework of genomics.</title>
        <authorList>
            <person name="Riesco R."/>
            <person name="Trujillo M.E."/>
        </authorList>
    </citation>
    <scope>NUCLEOTIDE SEQUENCE [LARGE SCALE GENOMIC DNA]</scope>
    <source>
        <strain evidence="1 2">LAH08</strain>
    </source>
</reference>
<dbReference type="AlphaFoldDB" id="A0A328MZE8"/>
<dbReference type="EMBL" id="PYAA01000039">
    <property type="protein sequence ID" value="RAN94809.1"/>
    <property type="molecule type" value="Genomic_DNA"/>
</dbReference>
<accession>A0A328MZE8</accession>
<evidence type="ECO:0000313" key="2">
    <source>
        <dbReference type="Proteomes" id="UP000248966"/>
    </source>
</evidence>
<gene>
    <name evidence="1" type="ORF">LAH08_05696</name>
</gene>
<name>A0A328MZE8_9ACTN</name>
<sequence length="61" mass="6528">MNDTTAYALALVLTGGPAAMLAPFAVARLLVDQHAHQVADDNTRLADVPTVATTRRELINR</sequence>
<evidence type="ECO:0000313" key="1">
    <source>
        <dbReference type="EMBL" id="RAN94809.1"/>
    </source>
</evidence>
<organism evidence="1 2">
    <name type="scientific">Micromonospora noduli</name>
    <dbReference type="NCBI Taxonomy" id="709876"/>
    <lineage>
        <taxon>Bacteria</taxon>
        <taxon>Bacillati</taxon>
        <taxon>Actinomycetota</taxon>
        <taxon>Actinomycetes</taxon>
        <taxon>Micromonosporales</taxon>
        <taxon>Micromonosporaceae</taxon>
        <taxon>Micromonospora</taxon>
    </lineage>
</organism>
<dbReference type="Proteomes" id="UP000248966">
    <property type="component" value="Unassembled WGS sequence"/>
</dbReference>